<evidence type="ECO:0000256" key="3">
    <source>
        <dbReference type="ARBA" id="ARBA00023125"/>
    </source>
</evidence>
<dbReference type="PROSITE" id="PS50977">
    <property type="entry name" value="HTH_TETR_2"/>
    <property type="match status" value="1"/>
</dbReference>
<evidence type="ECO:0000259" key="6">
    <source>
        <dbReference type="PROSITE" id="PS50977"/>
    </source>
</evidence>
<dbReference type="InterPro" id="IPR036271">
    <property type="entry name" value="Tet_transcr_reg_TetR-rel_C_sf"/>
</dbReference>
<keyword evidence="3 5" id="KW-0238">DNA-binding</keyword>
<feature type="DNA-binding region" description="H-T-H motif" evidence="5">
    <location>
        <begin position="37"/>
        <end position="56"/>
    </location>
</feature>
<dbReference type="InterPro" id="IPR009057">
    <property type="entry name" value="Homeodomain-like_sf"/>
</dbReference>
<evidence type="ECO:0000256" key="1">
    <source>
        <dbReference type="ARBA" id="ARBA00022491"/>
    </source>
</evidence>
<sequence>MGQAMRRTQAERSDESERRLLDATARVVAEHGVSAATFDAIGRSAGYSRGLATQKFGSKQGLIEALISDLHDQQEAKLAAYHLDQRPGLEAVLEYVDLYLRHLGDSPASRAYFMLLAGSVADASDLRAAFERSHERVKARLVSLIRRGQAGGGLRPELDADSAALMVGSLLLGVSVQWLVDPQVDLDAIRRTSLQTLKLALAAPAGK</sequence>
<dbReference type="PANTHER" id="PTHR30055:SF234">
    <property type="entry name" value="HTH-TYPE TRANSCRIPTIONAL REGULATOR BETI"/>
    <property type="match status" value="1"/>
</dbReference>
<evidence type="ECO:0000313" key="8">
    <source>
        <dbReference type="Proteomes" id="UP000249524"/>
    </source>
</evidence>
<reference evidence="7 8" key="1">
    <citation type="submission" date="2018-05" db="EMBL/GenBank/DDBJ databases">
        <authorList>
            <person name="Lanie J.A."/>
            <person name="Ng W.-L."/>
            <person name="Kazmierczak K.M."/>
            <person name="Andrzejewski T.M."/>
            <person name="Davidsen T.M."/>
            <person name="Wayne K.J."/>
            <person name="Tettelin H."/>
            <person name="Glass J.I."/>
            <person name="Rusch D."/>
            <person name="Podicherti R."/>
            <person name="Tsui H.-C.T."/>
            <person name="Winkler M.E."/>
        </authorList>
    </citation>
    <scope>NUCLEOTIDE SEQUENCE [LARGE SCALE GENOMIC DNA]</scope>
    <source>
        <strain evidence="7 8">BUT-10</strain>
    </source>
</reference>
<keyword evidence="4" id="KW-0804">Transcription</keyword>
<dbReference type="SUPFAM" id="SSF46689">
    <property type="entry name" value="Homeodomain-like"/>
    <property type="match status" value="1"/>
</dbReference>
<keyword evidence="2" id="KW-0805">Transcription regulation</keyword>
<dbReference type="PANTHER" id="PTHR30055">
    <property type="entry name" value="HTH-TYPE TRANSCRIPTIONAL REGULATOR RUTR"/>
    <property type="match status" value="1"/>
</dbReference>
<organism evidence="7 8">
    <name type="scientific">Phenylobacterium kunshanense</name>
    <dbReference type="NCBI Taxonomy" id="1445034"/>
    <lineage>
        <taxon>Bacteria</taxon>
        <taxon>Pseudomonadati</taxon>
        <taxon>Pseudomonadota</taxon>
        <taxon>Alphaproteobacteria</taxon>
        <taxon>Caulobacterales</taxon>
        <taxon>Caulobacteraceae</taxon>
        <taxon>Phenylobacterium</taxon>
    </lineage>
</organism>
<protein>
    <submittedName>
        <fullName evidence="7">TetR/AcrR family transcriptional regulator</fullName>
    </submittedName>
</protein>
<dbReference type="InterPro" id="IPR050109">
    <property type="entry name" value="HTH-type_TetR-like_transc_reg"/>
</dbReference>
<dbReference type="GO" id="GO:0000976">
    <property type="term" value="F:transcription cis-regulatory region binding"/>
    <property type="evidence" value="ECO:0007669"/>
    <property type="project" value="TreeGrafter"/>
</dbReference>
<dbReference type="InterPro" id="IPR001647">
    <property type="entry name" value="HTH_TetR"/>
</dbReference>
<dbReference type="Pfam" id="PF00440">
    <property type="entry name" value="TetR_N"/>
    <property type="match status" value="1"/>
</dbReference>
<gene>
    <name evidence="7" type="ORF">DJ019_14880</name>
</gene>
<dbReference type="Pfam" id="PF13977">
    <property type="entry name" value="TetR_C_6"/>
    <property type="match status" value="1"/>
</dbReference>
<evidence type="ECO:0000256" key="2">
    <source>
        <dbReference type="ARBA" id="ARBA00023015"/>
    </source>
</evidence>
<evidence type="ECO:0000256" key="5">
    <source>
        <dbReference type="PROSITE-ProRule" id="PRU00335"/>
    </source>
</evidence>
<feature type="domain" description="HTH tetR-type" evidence="6">
    <location>
        <begin position="14"/>
        <end position="74"/>
    </location>
</feature>
<proteinExistence type="predicted"/>
<dbReference type="EMBL" id="QFYS01000006">
    <property type="protein sequence ID" value="RAK64440.1"/>
    <property type="molecule type" value="Genomic_DNA"/>
</dbReference>
<keyword evidence="1" id="KW-0678">Repressor</keyword>
<evidence type="ECO:0000256" key="4">
    <source>
        <dbReference type="ARBA" id="ARBA00023163"/>
    </source>
</evidence>
<name>A0A328BAF5_9CAUL</name>
<dbReference type="OrthoDB" id="5293556at2"/>
<dbReference type="InterPro" id="IPR039538">
    <property type="entry name" value="BetI_C"/>
</dbReference>
<dbReference type="Gene3D" id="1.10.357.10">
    <property type="entry name" value="Tetracycline Repressor, domain 2"/>
    <property type="match status" value="1"/>
</dbReference>
<dbReference type="GO" id="GO:0003700">
    <property type="term" value="F:DNA-binding transcription factor activity"/>
    <property type="evidence" value="ECO:0007669"/>
    <property type="project" value="TreeGrafter"/>
</dbReference>
<dbReference type="SUPFAM" id="SSF48498">
    <property type="entry name" value="Tetracyclin repressor-like, C-terminal domain"/>
    <property type="match status" value="1"/>
</dbReference>
<accession>A0A328BAF5</accession>
<comment type="caution">
    <text evidence="7">The sequence shown here is derived from an EMBL/GenBank/DDBJ whole genome shotgun (WGS) entry which is preliminary data.</text>
</comment>
<dbReference type="AlphaFoldDB" id="A0A328BAF5"/>
<dbReference type="Proteomes" id="UP000249524">
    <property type="component" value="Unassembled WGS sequence"/>
</dbReference>
<evidence type="ECO:0000313" key="7">
    <source>
        <dbReference type="EMBL" id="RAK64440.1"/>
    </source>
</evidence>
<keyword evidence="8" id="KW-1185">Reference proteome</keyword>